<evidence type="ECO:0000256" key="1">
    <source>
        <dbReference type="SAM" id="MobiDB-lite"/>
    </source>
</evidence>
<feature type="chain" id="PRO_5026053578" description="Secreted protein" evidence="2">
    <location>
        <begin position="26"/>
        <end position="135"/>
    </location>
</feature>
<dbReference type="AlphaFoldDB" id="A0A499W5Z9"/>
<evidence type="ECO:0000313" key="3">
    <source>
        <dbReference type="EMBL" id="BBJ55556.1"/>
    </source>
</evidence>
<feature type="region of interest" description="Disordered" evidence="1">
    <location>
        <begin position="89"/>
        <end position="135"/>
    </location>
</feature>
<proteinExistence type="predicted"/>
<reference evidence="3" key="1">
    <citation type="submission" date="2019-04" db="EMBL/GenBank/DDBJ databases">
        <title>Draft genome sequences of Streptomyces avermitilis MC3.</title>
        <authorList>
            <person name="Komaki H."/>
            <person name="Tamura T."/>
            <person name="Hosoyama A."/>
        </authorList>
    </citation>
    <scope>NUCLEOTIDE SEQUENCE</scope>
    <source>
        <strain evidence="3">MC3</strain>
    </source>
</reference>
<evidence type="ECO:0008006" key="4">
    <source>
        <dbReference type="Google" id="ProtNLM"/>
    </source>
</evidence>
<evidence type="ECO:0000256" key="2">
    <source>
        <dbReference type="SAM" id="SignalP"/>
    </source>
</evidence>
<sequence>MSRRRATVLAVAVSAALLPVSAAGAATGSAATSGTADRATTDAFGRIADAVLTDRTAALLDRQQLKSTAAKIKGGVRLSSALTKTEGTALSALRGRQSRLAALGRRTPPPTPGSASTRPASRAHAPRSRSPRPRS</sequence>
<name>A0A499W5Z9_STRAX</name>
<dbReference type="EMBL" id="AP019621">
    <property type="protein sequence ID" value="BBJ55556.1"/>
    <property type="molecule type" value="Genomic_DNA"/>
</dbReference>
<keyword evidence="2" id="KW-0732">Signal</keyword>
<feature type="compositionally biased region" description="Low complexity" evidence="1">
    <location>
        <begin position="114"/>
        <end position="123"/>
    </location>
</feature>
<gene>
    <name evidence="3" type="ORF">SAVMC3_81850</name>
</gene>
<organism evidence="3">
    <name type="scientific">Streptomyces avermitilis</name>
    <dbReference type="NCBI Taxonomy" id="33903"/>
    <lineage>
        <taxon>Bacteria</taxon>
        <taxon>Bacillati</taxon>
        <taxon>Actinomycetota</taxon>
        <taxon>Actinomycetes</taxon>
        <taxon>Kitasatosporales</taxon>
        <taxon>Streptomycetaceae</taxon>
        <taxon>Streptomyces</taxon>
    </lineage>
</organism>
<protein>
    <recommendedName>
        <fullName evidence="4">Secreted protein</fullName>
    </recommendedName>
</protein>
<feature type="signal peptide" evidence="2">
    <location>
        <begin position="1"/>
        <end position="25"/>
    </location>
</feature>
<accession>A0A499W5Z9</accession>
<feature type="compositionally biased region" description="Basic residues" evidence="1">
    <location>
        <begin position="124"/>
        <end position="135"/>
    </location>
</feature>